<evidence type="ECO:0000313" key="9">
    <source>
        <dbReference type="Proteomes" id="UP000048289"/>
    </source>
</evidence>
<evidence type="ECO:0000313" key="8">
    <source>
        <dbReference type="Proteomes" id="UP000046947"/>
    </source>
</evidence>
<evidence type="ECO:0000313" key="5">
    <source>
        <dbReference type="EMBL" id="COW84714.1"/>
    </source>
</evidence>
<dbReference type="Proteomes" id="UP000050164">
    <property type="component" value="Unassembled WGS sequence"/>
</dbReference>
<reference evidence="5" key="1">
    <citation type="submission" date="2015-03" db="EMBL/GenBank/DDBJ databases">
        <authorList>
            <consortium name="Pathogen Informatics"/>
            <person name="Murphy D."/>
        </authorList>
    </citation>
    <scope>NUCLEOTIDE SEQUENCE</scope>
    <source>
        <strain evidence="5">N09902308</strain>
    </source>
</reference>
<reference evidence="6 7" key="2">
    <citation type="submission" date="2015-03" db="EMBL/GenBank/DDBJ databases">
        <authorList>
            <consortium name="Pathogen Informatics"/>
        </authorList>
    </citation>
    <scope>NUCLEOTIDE SEQUENCE [LARGE SCALE GENOMIC DNA]</scope>
    <source>
        <strain evidence="3 10">Bir 185</strain>
        <strain evidence="1 9">G09901357</strain>
        <strain evidence="2 8">H09601792</strain>
        <strain evidence="6">K00500041</strain>
        <strain evidence="7">N09902308</strain>
    </source>
</reference>
<gene>
    <name evidence="1" type="ORF">ERS007681_03518</name>
    <name evidence="2" type="ORF">ERS007688_03069</name>
    <name evidence="4" type="ORF">ERS007703_00744</name>
    <name evidence="5" type="ORF">ERS007739_00192</name>
    <name evidence="3" type="ORF">ERS027659_05143</name>
</gene>
<reference evidence="4" key="3">
    <citation type="submission" date="2015-03" db="EMBL/GenBank/DDBJ databases">
        <authorList>
            <person name="Murphy D."/>
        </authorList>
    </citation>
    <scope>NUCLEOTIDE SEQUENCE [LARGE SCALE GENOMIC DNA]</scope>
    <source>
        <strain evidence="4">K00500041</strain>
    </source>
</reference>
<proteinExistence type="predicted"/>
<accession>A0A0T9E0D3</accession>
<evidence type="ECO:0000313" key="6">
    <source>
        <dbReference type="Proteomes" id="UP000038802"/>
    </source>
</evidence>
<evidence type="ECO:0000313" key="2">
    <source>
        <dbReference type="EMBL" id="CFE62760.1"/>
    </source>
</evidence>
<dbReference type="EMBL" id="CNFT01002458">
    <property type="protein sequence ID" value="CKU27889.1"/>
    <property type="molecule type" value="Genomic_DNA"/>
</dbReference>
<evidence type="ECO:0000313" key="7">
    <source>
        <dbReference type="Proteomes" id="UP000039021"/>
    </source>
</evidence>
<name>A0A0T9E0D3_MYCTX</name>
<dbReference type="EMBL" id="CSBK01000047">
    <property type="protein sequence ID" value="COW84714.1"/>
    <property type="molecule type" value="Genomic_DNA"/>
</dbReference>
<evidence type="ECO:0000313" key="3">
    <source>
        <dbReference type="EMBL" id="CKU27889.1"/>
    </source>
</evidence>
<evidence type="ECO:0000313" key="10">
    <source>
        <dbReference type="Proteomes" id="UP000050164"/>
    </source>
</evidence>
<dbReference type="EMBL" id="CSAE01000049">
    <property type="protein sequence ID" value="COV18006.1"/>
    <property type="molecule type" value="Genomic_DNA"/>
</dbReference>
<evidence type="ECO:0000313" key="1">
    <source>
        <dbReference type="EMBL" id="CFE43907.1"/>
    </source>
</evidence>
<dbReference type="Proteomes" id="UP000038802">
    <property type="component" value="Unassembled WGS sequence"/>
</dbReference>
<dbReference type="Proteomes" id="UP000039021">
    <property type="component" value="Unassembled WGS sequence"/>
</dbReference>
<dbReference type="EMBL" id="CFOE01000621">
    <property type="protein sequence ID" value="CFE43907.1"/>
    <property type="molecule type" value="Genomic_DNA"/>
</dbReference>
<dbReference type="Proteomes" id="UP000048289">
    <property type="component" value="Unassembled WGS sequence"/>
</dbReference>
<protein>
    <submittedName>
        <fullName evidence="4">Uncharacterized protein</fullName>
    </submittedName>
</protein>
<evidence type="ECO:0000313" key="4">
    <source>
        <dbReference type="EMBL" id="COV18006.1"/>
    </source>
</evidence>
<dbReference type="Proteomes" id="UP000046947">
    <property type="component" value="Unassembled WGS sequence"/>
</dbReference>
<sequence length="114" mass="12306">MISLACSSCEYFRVRSAAVIRSDCSSRVMNVPVPAKPSRICTPSSVSPRPKCLRDTKSAARTMKSTTSTGVYTIPSASACFLKPMRKNFSYSSAITCCLPSALVTSPARRRTDS</sequence>
<organism evidence="4 6">
    <name type="scientific">Mycobacterium tuberculosis</name>
    <dbReference type="NCBI Taxonomy" id="1773"/>
    <lineage>
        <taxon>Bacteria</taxon>
        <taxon>Bacillati</taxon>
        <taxon>Actinomycetota</taxon>
        <taxon>Actinomycetes</taxon>
        <taxon>Mycobacteriales</taxon>
        <taxon>Mycobacteriaceae</taxon>
        <taxon>Mycobacterium</taxon>
        <taxon>Mycobacterium tuberculosis complex</taxon>
    </lineage>
</organism>
<dbReference type="AlphaFoldDB" id="A0A0T9E0D3"/>
<dbReference type="EMBL" id="CFOH01000605">
    <property type="protein sequence ID" value="CFE62760.1"/>
    <property type="molecule type" value="Genomic_DNA"/>
</dbReference>